<feature type="compositionally biased region" description="Polar residues" evidence="1">
    <location>
        <begin position="83"/>
        <end position="92"/>
    </location>
</feature>
<keyword evidence="3" id="KW-1185">Reference proteome</keyword>
<dbReference type="RefSeq" id="XP_067513808.1">
    <property type="nucleotide sequence ID" value="XM_067657707.1"/>
</dbReference>
<dbReference type="AlphaFoldDB" id="I1BQD2"/>
<accession>I1BQD2</accession>
<dbReference type="Proteomes" id="UP000009138">
    <property type="component" value="Unassembled WGS sequence"/>
</dbReference>
<dbReference type="VEuPathDB" id="FungiDB:RO3G_03116"/>
<sequence>MSTTISYCSTTSATYPIKFFQLYFKQEREIEAQTGLAFDQSRFSHPQSCPRVPWLCFQHQEDVNFGSGAEITEIDDETEASIDPSSSKTVMQMDSESSREDDGDDPSNRGSIATSKIFAERSSKVITPTTSKLGSSLSLIRRKPRRVKMVERFCDI</sequence>
<feature type="region of interest" description="Disordered" evidence="1">
    <location>
        <begin position="76"/>
        <end position="111"/>
    </location>
</feature>
<dbReference type="InParanoid" id="I1BQD2"/>
<evidence type="ECO:0000313" key="3">
    <source>
        <dbReference type="Proteomes" id="UP000009138"/>
    </source>
</evidence>
<protein>
    <submittedName>
        <fullName evidence="2">Uncharacterized protein</fullName>
    </submittedName>
</protein>
<name>I1BQD2_RHIO9</name>
<evidence type="ECO:0000256" key="1">
    <source>
        <dbReference type="SAM" id="MobiDB-lite"/>
    </source>
</evidence>
<dbReference type="EMBL" id="CH476733">
    <property type="protein sequence ID" value="EIE78412.1"/>
    <property type="molecule type" value="Genomic_DNA"/>
</dbReference>
<organism evidence="2 3">
    <name type="scientific">Rhizopus delemar (strain RA 99-880 / ATCC MYA-4621 / FGSC 9543 / NRRL 43880)</name>
    <name type="common">Mucormycosis agent</name>
    <name type="synonym">Rhizopus arrhizus var. delemar</name>
    <dbReference type="NCBI Taxonomy" id="246409"/>
    <lineage>
        <taxon>Eukaryota</taxon>
        <taxon>Fungi</taxon>
        <taxon>Fungi incertae sedis</taxon>
        <taxon>Mucoromycota</taxon>
        <taxon>Mucoromycotina</taxon>
        <taxon>Mucoromycetes</taxon>
        <taxon>Mucorales</taxon>
        <taxon>Mucorineae</taxon>
        <taxon>Rhizopodaceae</taxon>
        <taxon>Rhizopus</taxon>
    </lineage>
</organism>
<evidence type="ECO:0000313" key="2">
    <source>
        <dbReference type="EMBL" id="EIE78412.1"/>
    </source>
</evidence>
<dbReference type="GeneID" id="93610088"/>
<proteinExistence type="predicted"/>
<reference evidence="2 3" key="1">
    <citation type="journal article" date="2009" name="PLoS Genet.">
        <title>Genomic analysis of the basal lineage fungus Rhizopus oryzae reveals a whole-genome duplication.</title>
        <authorList>
            <person name="Ma L.-J."/>
            <person name="Ibrahim A.S."/>
            <person name="Skory C."/>
            <person name="Grabherr M.G."/>
            <person name="Burger G."/>
            <person name="Butler M."/>
            <person name="Elias M."/>
            <person name="Idnurm A."/>
            <person name="Lang B.F."/>
            <person name="Sone T."/>
            <person name="Abe A."/>
            <person name="Calvo S.E."/>
            <person name="Corrochano L.M."/>
            <person name="Engels R."/>
            <person name="Fu J."/>
            <person name="Hansberg W."/>
            <person name="Kim J.-M."/>
            <person name="Kodira C.D."/>
            <person name="Koehrsen M.J."/>
            <person name="Liu B."/>
            <person name="Miranda-Saavedra D."/>
            <person name="O'Leary S."/>
            <person name="Ortiz-Castellanos L."/>
            <person name="Poulter R."/>
            <person name="Rodriguez-Romero J."/>
            <person name="Ruiz-Herrera J."/>
            <person name="Shen Y.-Q."/>
            <person name="Zeng Q."/>
            <person name="Galagan J."/>
            <person name="Birren B.W."/>
            <person name="Cuomo C.A."/>
            <person name="Wickes B.L."/>
        </authorList>
    </citation>
    <scope>NUCLEOTIDE SEQUENCE [LARGE SCALE GENOMIC DNA]</scope>
    <source>
        <strain evidence="3">RA 99-880 / ATCC MYA-4621 / FGSC 9543 / NRRL 43880</strain>
    </source>
</reference>
<gene>
    <name evidence="2" type="ORF">RO3G_03116</name>
</gene>
<dbReference type="OrthoDB" id="10289496at2759"/>